<evidence type="ECO:0000313" key="6">
    <source>
        <dbReference type="EMBL" id="QDB74876.1"/>
    </source>
</evidence>
<dbReference type="GeneID" id="65120153"/>
<keyword evidence="3" id="KW-0067">ATP-binding</keyword>
<gene>
    <name evidence="6" type="primary">5</name>
    <name evidence="6" type="ORF">SEA_VALARY_5</name>
</gene>
<protein>
    <submittedName>
        <fullName evidence="6">Terminase</fullName>
    </submittedName>
</protein>
<proteinExistence type="predicted"/>
<dbReference type="Pfam" id="PF03237">
    <property type="entry name" value="Terminase_6N"/>
    <property type="match status" value="1"/>
</dbReference>
<evidence type="ECO:0000259" key="5">
    <source>
        <dbReference type="Pfam" id="PF17289"/>
    </source>
</evidence>
<dbReference type="RefSeq" id="YP_010102350.1">
    <property type="nucleotide sequence ID" value="NC_055799.1"/>
</dbReference>
<evidence type="ECO:0000256" key="4">
    <source>
        <dbReference type="ARBA" id="ARBA00023219"/>
    </source>
</evidence>
<evidence type="ECO:0000256" key="2">
    <source>
        <dbReference type="ARBA" id="ARBA00022741"/>
    </source>
</evidence>
<evidence type="ECO:0000313" key="7">
    <source>
        <dbReference type="Proteomes" id="UP000320430"/>
    </source>
</evidence>
<keyword evidence="2" id="KW-0547">Nucleotide-binding</keyword>
<keyword evidence="7" id="KW-1185">Reference proteome</keyword>
<dbReference type="Pfam" id="PF17289">
    <property type="entry name" value="Terminase_6C"/>
    <property type="match status" value="1"/>
</dbReference>
<keyword evidence="1" id="KW-1188">Viral release from host cell</keyword>
<dbReference type="GO" id="GO:0005524">
    <property type="term" value="F:ATP binding"/>
    <property type="evidence" value="ECO:0007669"/>
    <property type="project" value="UniProtKB-KW"/>
</dbReference>
<dbReference type="KEGG" id="vg:65120153"/>
<evidence type="ECO:0000256" key="1">
    <source>
        <dbReference type="ARBA" id="ARBA00022612"/>
    </source>
</evidence>
<sequence>MRMTTPDETGVAPSALTGMTRAARLELKRRLAARCAELGIVLGDTTSPGQLALKHDPGNSVQRPHLAPIDDALIGLLAQPNRRQMIFTPPQVGKSTRVSRWLPFWWLTMRPRDRIILASYAMGLAVTHGSATRDLVSMYGAEYGLRLKDAENTKAAWAVHTGGGMRSTGVRGGLTGQPMDLGVIDDPLSGREQAESPLIRAGVWDWYSSVWSSRKSPTFREVLVMTRWHKDDLAGRLLDQDGRVEEGGEWHVLHLPALALAEDREKGIYPDPLGRAPGDPLTHPKVDTADTGGLLAHWARKRRESTNRDWNAMYQGLPFDAEGALLTADDIRTHTDTAPTEWRRNVVAVDPSGGGRDTAGIVVVGLDMQKRGWFRADFTANMSSYEWSRKACLAAHEYEAGHIVVEKNFGGDMAKTLIAQAWAELQREGKIPQNALCPLIVEVTAKKSKILRAEPIAQAIKTNRLWFAAGADLKQLSDEWLLWEPGTTWSPGALDAGVYGSTEVLPALPRGAGVANPAARSRGDAPRTGVAARRIAG</sequence>
<keyword evidence="4" id="KW-0231">Viral genome packaging</keyword>
<dbReference type="InterPro" id="IPR035421">
    <property type="entry name" value="Terminase_6C"/>
</dbReference>
<dbReference type="EMBL" id="MK864267">
    <property type="protein sequence ID" value="QDB74876.1"/>
    <property type="molecule type" value="Genomic_DNA"/>
</dbReference>
<organism evidence="6 7">
    <name type="scientific">Gordonia phage Valary</name>
    <dbReference type="NCBI Taxonomy" id="2588130"/>
    <lineage>
        <taxon>Viruses</taxon>
        <taxon>Duplodnaviria</taxon>
        <taxon>Heunggongvirae</taxon>
        <taxon>Uroviricota</taxon>
        <taxon>Caudoviricetes</taxon>
        <taxon>Stackebrandtviridae</taxon>
        <taxon>Frickvirinae</taxon>
        <taxon>Wizardvirus</taxon>
        <taxon>Wizardvirus valary</taxon>
    </lineage>
</organism>
<accession>A0A4Y5TZM6</accession>
<reference evidence="6 7" key="1">
    <citation type="submission" date="2019-04" db="EMBL/GenBank/DDBJ databases">
        <authorList>
            <person name="Quan S.L."/>
            <person name="Wnuk-Fink K.M."/>
            <person name="Delesalle V.A."/>
            <person name="Garlena R.A."/>
            <person name="Russell D.A."/>
            <person name="Pope W.H."/>
            <person name="Jacobs-Sera D."/>
            <person name="Hatfull G.F."/>
        </authorList>
    </citation>
    <scope>NUCLEOTIDE SEQUENCE [LARGE SCALE GENOMIC DNA]</scope>
</reference>
<evidence type="ECO:0000256" key="3">
    <source>
        <dbReference type="ARBA" id="ARBA00022840"/>
    </source>
</evidence>
<feature type="domain" description="Terminase large subunit gp17-like C-terminal" evidence="5">
    <location>
        <begin position="348"/>
        <end position="475"/>
    </location>
</feature>
<name>A0A4Y5TZM6_9CAUD</name>
<dbReference type="Proteomes" id="UP000320430">
    <property type="component" value="Segment"/>
</dbReference>